<dbReference type="OrthoDB" id="4741287at2"/>
<proteinExistence type="predicted"/>
<protein>
    <submittedName>
        <fullName evidence="1">Uncharacterized protein</fullName>
    </submittedName>
</protein>
<dbReference type="Proteomes" id="UP000252345">
    <property type="component" value="Unassembled WGS sequence"/>
</dbReference>
<dbReference type="AlphaFoldDB" id="A0A366KG34"/>
<sequence>MKRETVTCTAYELPGWLRRYAEWRHYKRWTITKDKKQDDTSQAEAVTEGTTRETVEIPDSAEELRYKERERTRDLLTDKWRDRICPVCGGRDFQAGDTMVLRDRSYTSFMPVCQVICLACGHTMLFNALVLGVKTAQDYTARRMDGDRV</sequence>
<accession>A0A366KG34</accession>
<evidence type="ECO:0000313" key="2">
    <source>
        <dbReference type="Proteomes" id="UP000252345"/>
    </source>
</evidence>
<comment type="caution">
    <text evidence="1">The sequence shown here is derived from an EMBL/GenBank/DDBJ whole genome shotgun (WGS) entry which is preliminary data.</text>
</comment>
<reference evidence="1 2" key="1">
    <citation type="submission" date="2017-10" db="EMBL/GenBank/DDBJ databases">
        <title>Bifidobacterium xylocopum sp. nov. and Bifidobacterium aemilianum sp. nov., from the carpenter bee (Xylocopa violacea) digestive tract.</title>
        <authorList>
            <person name="Alberoni D."/>
            <person name="Baffoni L."/>
            <person name="Di Gioia D."/>
            <person name="Gaggia F."/>
            <person name="Biavati B."/>
        </authorList>
    </citation>
    <scope>NUCLEOTIDE SEQUENCE [LARGE SCALE GENOMIC DNA]</scope>
    <source>
        <strain evidence="1 2">XV2</strain>
    </source>
</reference>
<name>A0A366KG34_9BIFI</name>
<evidence type="ECO:0000313" key="1">
    <source>
        <dbReference type="EMBL" id="RBQ00054.1"/>
    </source>
</evidence>
<gene>
    <name evidence="1" type="ORF">CRD59_00910</name>
</gene>
<dbReference type="RefSeq" id="WP_113852714.1">
    <property type="nucleotide sequence ID" value="NZ_PDCH01000001.1"/>
</dbReference>
<organism evidence="1 2">
    <name type="scientific">Bifidobacterium xylocopae</name>
    <dbReference type="NCBI Taxonomy" id="2493119"/>
    <lineage>
        <taxon>Bacteria</taxon>
        <taxon>Bacillati</taxon>
        <taxon>Actinomycetota</taxon>
        <taxon>Actinomycetes</taxon>
        <taxon>Bifidobacteriales</taxon>
        <taxon>Bifidobacteriaceae</taxon>
        <taxon>Bifidobacterium</taxon>
    </lineage>
</organism>
<keyword evidence="2" id="KW-1185">Reference proteome</keyword>
<dbReference type="EMBL" id="PDCH01000001">
    <property type="protein sequence ID" value="RBQ00054.1"/>
    <property type="molecule type" value="Genomic_DNA"/>
</dbReference>